<dbReference type="GO" id="GO:0015627">
    <property type="term" value="C:type II protein secretion system complex"/>
    <property type="evidence" value="ECO:0007669"/>
    <property type="project" value="InterPro"/>
</dbReference>
<dbReference type="InterPro" id="IPR022792">
    <property type="entry name" value="T2SS_protein-GspN"/>
</dbReference>
<evidence type="ECO:0000256" key="3">
    <source>
        <dbReference type="ARBA" id="ARBA00021563"/>
    </source>
</evidence>
<keyword evidence="5" id="KW-1003">Cell membrane</keyword>
<gene>
    <name evidence="12" type="ORF">J6I90_06135</name>
    <name evidence="13" type="ORF">J6I92_05170</name>
</gene>
<dbReference type="EMBL" id="JAGGJC010000001">
    <property type="protein sequence ID" value="MDN7129255.1"/>
    <property type="molecule type" value="Genomic_DNA"/>
</dbReference>
<feature type="transmembrane region" description="Helical" evidence="11">
    <location>
        <begin position="6"/>
        <end position="30"/>
    </location>
</feature>
<dbReference type="AlphaFoldDB" id="A0AAW7QXH0"/>
<proteinExistence type="inferred from homology"/>
<protein>
    <recommendedName>
        <fullName evidence="3">Type II secretion system protein N</fullName>
    </recommendedName>
    <alternativeName>
        <fullName evidence="10">General secretion pathway protein N</fullName>
    </alternativeName>
</protein>
<comment type="caution">
    <text evidence="12">The sequence shown here is derived from an EMBL/GenBank/DDBJ whole genome shotgun (WGS) entry which is preliminary data.</text>
</comment>
<name>A0AAW7QXH0_9GAMM</name>
<comment type="subcellular location">
    <subcellularLocation>
        <location evidence="1">Cell inner membrane</location>
    </subcellularLocation>
</comment>
<reference evidence="14 15" key="1">
    <citation type="submission" date="2021-03" db="EMBL/GenBank/DDBJ databases">
        <title>Pseudidiomarina terrestris, a new bacterium isolated from saline soil.</title>
        <authorList>
            <person name="Galisteo C."/>
            <person name="De La Haba R."/>
            <person name="Sanchez-Porro C."/>
            <person name="Ventosa A."/>
        </authorList>
    </citation>
    <scope>NUCLEOTIDE SEQUENCE [LARGE SCALE GENOMIC DNA]</scope>
    <source>
        <strain evidence="12 15">1APP75-32.1</strain>
        <strain evidence="14">1APR75-15</strain>
        <strain evidence="13">1ASR75-15</strain>
    </source>
</reference>
<evidence type="ECO:0000256" key="7">
    <source>
        <dbReference type="ARBA" id="ARBA00022692"/>
    </source>
</evidence>
<dbReference type="Proteomes" id="UP001169491">
    <property type="component" value="Unassembled WGS sequence"/>
</dbReference>
<evidence type="ECO:0000256" key="8">
    <source>
        <dbReference type="ARBA" id="ARBA00022927"/>
    </source>
</evidence>
<keyword evidence="11" id="KW-1133">Transmembrane helix</keyword>
<dbReference type="EMBL" id="JAGGJB010000003">
    <property type="protein sequence ID" value="MDN7124454.1"/>
    <property type="molecule type" value="Genomic_DNA"/>
</dbReference>
<accession>A0AAW7QXH0</accession>
<evidence type="ECO:0000313" key="14">
    <source>
        <dbReference type="Proteomes" id="UP001169491"/>
    </source>
</evidence>
<evidence type="ECO:0000256" key="4">
    <source>
        <dbReference type="ARBA" id="ARBA00022448"/>
    </source>
</evidence>
<dbReference type="Proteomes" id="UP001169492">
    <property type="component" value="Unassembled WGS sequence"/>
</dbReference>
<evidence type="ECO:0000313" key="13">
    <source>
        <dbReference type="EMBL" id="MDN7129255.1"/>
    </source>
</evidence>
<keyword evidence="14" id="KW-1185">Reference proteome</keyword>
<evidence type="ECO:0000313" key="12">
    <source>
        <dbReference type="EMBL" id="MDN7124454.1"/>
    </source>
</evidence>
<evidence type="ECO:0000256" key="10">
    <source>
        <dbReference type="ARBA" id="ARBA00030772"/>
    </source>
</evidence>
<keyword evidence="4" id="KW-0813">Transport</keyword>
<dbReference type="GO" id="GO:0005886">
    <property type="term" value="C:plasma membrane"/>
    <property type="evidence" value="ECO:0007669"/>
    <property type="project" value="UniProtKB-SubCell"/>
</dbReference>
<evidence type="ECO:0000256" key="1">
    <source>
        <dbReference type="ARBA" id="ARBA00004533"/>
    </source>
</evidence>
<evidence type="ECO:0000256" key="6">
    <source>
        <dbReference type="ARBA" id="ARBA00022519"/>
    </source>
</evidence>
<organism evidence="12 15">
    <name type="scientific">Pseudidiomarina terrestris</name>
    <dbReference type="NCBI Taxonomy" id="2820060"/>
    <lineage>
        <taxon>Bacteria</taxon>
        <taxon>Pseudomonadati</taxon>
        <taxon>Pseudomonadota</taxon>
        <taxon>Gammaproteobacteria</taxon>
        <taxon>Alteromonadales</taxon>
        <taxon>Idiomarinaceae</taxon>
        <taxon>Pseudidiomarina</taxon>
    </lineage>
</organism>
<dbReference type="RefSeq" id="WP_301774421.1">
    <property type="nucleotide sequence ID" value="NZ_JAGGJB010000003.1"/>
</dbReference>
<keyword evidence="7 11" id="KW-0812">Transmembrane</keyword>
<evidence type="ECO:0000256" key="5">
    <source>
        <dbReference type="ARBA" id="ARBA00022475"/>
    </source>
</evidence>
<keyword evidence="6" id="KW-0997">Cell inner membrane</keyword>
<evidence type="ECO:0000313" key="15">
    <source>
        <dbReference type="Proteomes" id="UP001169492"/>
    </source>
</evidence>
<evidence type="ECO:0000256" key="2">
    <source>
        <dbReference type="ARBA" id="ARBA00007208"/>
    </source>
</evidence>
<keyword evidence="9 11" id="KW-0472">Membrane</keyword>
<keyword evidence="8" id="KW-0653">Protein transport</keyword>
<comment type="similarity">
    <text evidence="2">Belongs to the GSP N family.</text>
</comment>
<dbReference type="Pfam" id="PF01203">
    <property type="entry name" value="T2SSN"/>
    <property type="match status" value="1"/>
</dbReference>
<evidence type="ECO:0000256" key="11">
    <source>
        <dbReference type="SAM" id="Phobius"/>
    </source>
</evidence>
<dbReference type="GO" id="GO:0015628">
    <property type="term" value="P:protein secretion by the type II secretion system"/>
    <property type="evidence" value="ECO:0007669"/>
    <property type="project" value="InterPro"/>
</dbReference>
<sequence length="257" mass="27894">MSWRWLLWLIPVYLVGLIVFAPARLLLWFVPANSGVELSAVEGSLWQGQTNLSYKVSPQQNLVFNEVSWQLAPTALLSGKAVLDLQIPATNVVAGDARAELGWGGDVQISGEFGGNLQQAVVAYQLPVPVTVDGRWSLKLENFQLADLNSGLWCNQLIGQLDTRGTAVRINRQWTDLGTFATALSCTANNEIVATMKGNNSVGLSFETRLAGSYQRPQVVINGKLQPGVQTPRAIADVLVFLGRADATGAYPFKLQL</sequence>
<evidence type="ECO:0000256" key="9">
    <source>
        <dbReference type="ARBA" id="ARBA00023136"/>
    </source>
</evidence>